<dbReference type="OrthoDB" id="9801228at2"/>
<dbReference type="GO" id="GO:0051537">
    <property type="term" value="F:2 iron, 2 sulfur cluster binding"/>
    <property type="evidence" value="ECO:0007669"/>
    <property type="project" value="UniProtKB-ARBA"/>
</dbReference>
<dbReference type="EMBL" id="PVWO01000286">
    <property type="protein sequence ID" value="PSB54021.1"/>
    <property type="molecule type" value="Genomic_DNA"/>
</dbReference>
<dbReference type="RefSeq" id="WP_106308416.1">
    <property type="nucleotide sequence ID" value="NZ_PVWO01000286.1"/>
</dbReference>
<evidence type="ECO:0000313" key="2">
    <source>
        <dbReference type="EMBL" id="PSB54021.1"/>
    </source>
</evidence>
<gene>
    <name evidence="2" type="ORF">C7B77_19130</name>
</gene>
<organism evidence="2 3">
    <name type="scientific">Chamaesiphon polymorphus CCALA 037</name>
    <dbReference type="NCBI Taxonomy" id="2107692"/>
    <lineage>
        <taxon>Bacteria</taxon>
        <taxon>Bacillati</taxon>
        <taxon>Cyanobacteriota</taxon>
        <taxon>Cyanophyceae</taxon>
        <taxon>Gomontiellales</taxon>
        <taxon>Chamaesiphonaceae</taxon>
        <taxon>Chamaesiphon</taxon>
    </lineage>
</organism>
<dbReference type="GO" id="GO:0051539">
    <property type="term" value="F:4 iron, 4 sulfur cluster binding"/>
    <property type="evidence" value="ECO:0007669"/>
    <property type="project" value="TreeGrafter"/>
</dbReference>
<keyword evidence="3" id="KW-1185">Reference proteome</keyword>
<feature type="domain" description="Core" evidence="1">
    <location>
        <begin position="2"/>
        <end position="103"/>
    </location>
</feature>
<dbReference type="Pfam" id="PF01521">
    <property type="entry name" value="Fe-S_biosyn"/>
    <property type="match status" value="1"/>
</dbReference>
<dbReference type="PANTHER" id="PTHR43011:SF1">
    <property type="entry name" value="IRON-SULFUR CLUSTER ASSEMBLY 2 HOMOLOG, MITOCHONDRIAL"/>
    <property type="match status" value="1"/>
</dbReference>
<dbReference type="AlphaFoldDB" id="A0A2T1G9U8"/>
<dbReference type="PANTHER" id="PTHR43011">
    <property type="entry name" value="IRON-SULFUR CLUSTER ASSEMBLY 2 HOMOLOG, MITOCHONDRIAL"/>
    <property type="match status" value="1"/>
</dbReference>
<dbReference type="GO" id="GO:0016226">
    <property type="term" value="P:iron-sulfur cluster assembly"/>
    <property type="evidence" value="ECO:0007669"/>
    <property type="project" value="InterPro"/>
</dbReference>
<dbReference type="InterPro" id="IPR000361">
    <property type="entry name" value="ATAP_core_dom"/>
</dbReference>
<evidence type="ECO:0000313" key="3">
    <source>
        <dbReference type="Proteomes" id="UP000238937"/>
    </source>
</evidence>
<reference evidence="2 3" key="1">
    <citation type="submission" date="2018-03" db="EMBL/GenBank/DDBJ databases">
        <title>The ancient ancestry and fast evolution of plastids.</title>
        <authorList>
            <person name="Moore K.R."/>
            <person name="Magnabosco C."/>
            <person name="Momper L."/>
            <person name="Gold D.A."/>
            <person name="Bosak T."/>
            <person name="Fournier G.P."/>
        </authorList>
    </citation>
    <scope>NUCLEOTIDE SEQUENCE [LARGE SCALE GENOMIC DNA]</scope>
    <source>
        <strain evidence="2 3">CCALA 037</strain>
    </source>
</reference>
<dbReference type="Proteomes" id="UP000238937">
    <property type="component" value="Unassembled WGS sequence"/>
</dbReference>
<dbReference type="InterPro" id="IPR016092">
    <property type="entry name" value="ATAP"/>
</dbReference>
<dbReference type="GO" id="GO:0005506">
    <property type="term" value="F:iron ion binding"/>
    <property type="evidence" value="ECO:0007669"/>
    <property type="project" value="TreeGrafter"/>
</dbReference>
<dbReference type="NCBIfam" id="TIGR00049">
    <property type="entry name" value="iron-sulfur cluster assembly accessory protein"/>
    <property type="match status" value="1"/>
</dbReference>
<dbReference type="SUPFAM" id="SSF89360">
    <property type="entry name" value="HesB-like domain"/>
    <property type="match status" value="1"/>
</dbReference>
<evidence type="ECO:0000259" key="1">
    <source>
        <dbReference type="Pfam" id="PF01521"/>
    </source>
</evidence>
<proteinExistence type="predicted"/>
<comment type="caution">
    <text evidence="2">The sequence shown here is derived from an EMBL/GenBank/DDBJ whole genome shotgun (WGS) entry which is preliminary data.</text>
</comment>
<accession>A0A2T1G9U8</accession>
<sequence length="119" mass="13377">MIEISKAAIAEIHRMQTVQARPDSNFRVSFGNGGCEKFYYTLDLADSIAETDRVYEVDGISVLIDRQHLAFLEHLKLDYSEDLMGGGFRFENPLATTVCGCGNSFSIAHIESERWQLPT</sequence>
<name>A0A2T1G9U8_9CYAN</name>
<dbReference type="Gene3D" id="2.60.300.12">
    <property type="entry name" value="HesB-like domain"/>
    <property type="match status" value="1"/>
</dbReference>
<dbReference type="InterPro" id="IPR035903">
    <property type="entry name" value="HesB-like_dom_sf"/>
</dbReference>
<protein>
    <submittedName>
        <fullName evidence="2">Iron-sulfur cluster assembly accessory protein</fullName>
    </submittedName>
</protein>